<feature type="domain" description="Dihydroneopterin aldolase/epimerase" evidence="8">
    <location>
        <begin position="5"/>
        <end position="121"/>
    </location>
</feature>
<evidence type="ECO:0000256" key="2">
    <source>
        <dbReference type="ARBA" id="ARBA00005013"/>
    </source>
</evidence>
<dbReference type="CDD" id="cd00534">
    <property type="entry name" value="DHNA_DHNTPE"/>
    <property type="match status" value="1"/>
</dbReference>
<dbReference type="InterPro" id="IPR006157">
    <property type="entry name" value="FolB_dom"/>
</dbReference>
<evidence type="ECO:0000256" key="3">
    <source>
        <dbReference type="ARBA" id="ARBA00005708"/>
    </source>
</evidence>
<keyword evidence="6" id="KW-0456">Lyase</keyword>
<organism evidence="9 10">
    <name type="scientific">Cyanidiococcus yangmingshanensis</name>
    <dbReference type="NCBI Taxonomy" id="2690220"/>
    <lineage>
        <taxon>Eukaryota</taxon>
        <taxon>Rhodophyta</taxon>
        <taxon>Bangiophyceae</taxon>
        <taxon>Cyanidiales</taxon>
        <taxon>Cyanidiaceae</taxon>
        <taxon>Cyanidiococcus</taxon>
    </lineage>
</organism>
<dbReference type="PANTHER" id="PTHR42844">
    <property type="entry name" value="DIHYDRONEOPTERIN ALDOLASE 1-RELATED"/>
    <property type="match status" value="1"/>
</dbReference>
<evidence type="ECO:0000256" key="1">
    <source>
        <dbReference type="ARBA" id="ARBA00001353"/>
    </source>
</evidence>
<dbReference type="InterPro" id="IPR006156">
    <property type="entry name" value="Dihydroneopterin_aldolase"/>
</dbReference>
<dbReference type="InterPro" id="IPR043133">
    <property type="entry name" value="GTP-CH-I_C/QueF"/>
</dbReference>
<evidence type="ECO:0000313" key="9">
    <source>
        <dbReference type="EMBL" id="KAF6003180.1"/>
    </source>
</evidence>
<dbReference type="NCBIfam" id="TIGR00526">
    <property type="entry name" value="folB_dom"/>
    <property type="match status" value="1"/>
</dbReference>
<dbReference type="AlphaFoldDB" id="A0A7J7IKB5"/>
<dbReference type="Pfam" id="PF02152">
    <property type="entry name" value="FolB"/>
    <property type="match status" value="1"/>
</dbReference>
<dbReference type="SMART" id="SM00905">
    <property type="entry name" value="FolB"/>
    <property type="match status" value="1"/>
</dbReference>
<dbReference type="SUPFAM" id="SSF55620">
    <property type="entry name" value="Tetrahydrobiopterin biosynthesis enzymes-like"/>
    <property type="match status" value="1"/>
</dbReference>
<reference evidence="9 10" key="1">
    <citation type="journal article" date="2020" name="J. Phycol.">
        <title>Comparative genome analysis reveals Cyanidiococcus gen. nov., a new extremophilic red algal genus sister to Cyanidioschyzon (Cyanidioschyzonaceae, Rhodophyta).</title>
        <authorList>
            <person name="Liu S.-L."/>
            <person name="Chiang Y.-R."/>
            <person name="Yoon H.S."/>
            <person name="Fu H.-Y."/>
        </authorList>
    </citation>
    <scope>NUCLEOTIDE SEQUENCE [LARGE SCALE GENOMIC DNA]</scope>
    <source>
        <strain evidence="9 10">THAL066</strain>
    </source>
</reference>
<dbReference type="NCBIfam" id="TIGR00525">
    <property type="entry name" value="folB"/>
    <property type="match status" value="1"/>
</dbReference>
<comment type="pathway">
    <text evidence="2">Cofactor biosynthesis; tetrahydrofolate biosynthesis; 2-amino-4-hydroxy-6-hydroxymethyl-7,8-dihydropteridine diphosphate from 7,8-dihydroneopterin triphosphate: step 3/4.</text>
</comment>
<gene>
    <name evidence="9" type="ORF">F1559_000458</name>
</gene>
<dbReference type="GO" id="GO:0004150">
    <property type="term" value="F:dihydroneopterin aldolase activity"/>
    <property type="evidence" value="ECO:0007669"/>
    <property type="project" value="UniProtKB-EC"/>
</dbReference>
<dbReference type="PANTHER" id="PTHR42844:SF1">
    <property type="entry name" value="DIHYDRONEOPTERIN ALDOLASE 1-RELATED"/>
    <property type="match status" value="1"/>
</dbReference>
<evidence type="ECO:0000256" key="4">
    <source>
        <dbReference type="ARBA" id="ARBA00013043"/>
    </source>
</evidence>
<dbReference type="GO" id="GO:0005737">
    <property type="term" value="C:cytoplasm"/>
    <property type="evidence" value="ECO:0007669"/>
    <property type="project" value="TreeGrafter"/>
</dbReference>
<sequence length="132" mass="14653">MKDRILLHGLRFFGRHGISAAERELGQVFKVDLKVTTSALGTAAANDALEETLDYVRLYELVRDVIQGPPRNLVETVAYDIIQRVFNTHASIEEVSCAVYKPAVSIPGKVDGSCIGVQLVRKRQTEKKASRQ</sequence>
<dbReference type="EMBL" id="VWRR01000007">
    <property type="protein sequence ID" value="KAF6003180.1"/>
    <property type="molecule type" value="Genomic_DNA"/>
</dbReference>
<evidence type="ECO:0000256" key="6">
    <source>
        <dbReference type="ARBA" id="ARBA00023239"/>
    </source>
</evidence>
<evidence type="ECO:0000256" key="5">
    <source>
        <dbReference type="ARBA" id="ARBA00022909"/>
    </source>
</evidence>
<keyword evidence="10" id="KW-1185">Reference proteome</keyword>
<dbReference type="GO" id="GO:0046656">
    <property type="term" value="P:folic acid biosynthetic process"/>
    <property type="evidence" value="ECO:0007669"/>
    <property type="project" value="UniProtKB-KW"/>
</dbReference>
<evidence type="ECO:0000259" key="8">
    <source>
        <dbReference type="SMART" id="SM00905"/>
    </source>
</evidence>
<name>A0A7J7IKB5_9RHOD</name>
<keyword evidence="5" id="KW-0289">Folate biosynthesis</keyword>
<evidence type="ECO:0000256" key="7">
    <source>
        <dbReference type="ARBA" id="ARBA00032903"/>
    </source>
</evidence>
<evidence type="ECO:0000313" key="10">
    <source>
        <dbReference type="Proteomes" id="UP000530660"/>
    </source>
</evidence>
<dbReference type="OrthoDB" id="1863886at2759"/>
<dbReference type="Gene3D" id="3.30.1130.10">
    <property type="match status" value="1"/>
</dbReference>
<dbReference type="Proteomes" id="UP000530660">
    <property type="component" value="Unassembled WGS sequence"/>
</dbReference>
<comment type="similarity">
    <text evidence="3">Belongs to the DHNA family.</text>
</comment>
<comment type="catalytic activity">
    <reaction evidence="1">
        <text>7,8-dihydroneopterin = 6-hydroxymethyl-7,8-dihydropterin + glycolaldehyde</text>
        <dbReference type="Rhea" id="RHEA:10540"/>
        <dbReference type="ChEBI" id="CHEBI:17001"/>
        <dbReference type="ChEBI" id="CHEBI:17071"/>
        <dbReference type="ChEBI" id="CHEBI:44841"/>
        <dbReference type="EC" id="4.1.2.25"/>
    </reaction>
</comment>
<accession>A0A7J7IKB5</accession>
<proteinExistence type="inferred from homology"/>
<protein>
    <recommendedName>
        <fullName evidence="4">dihydroneopterin aldolase</fullName>
        <ecNumber evidence="4">4.1.2.25</ecNumber>
    </recommendedName>
    <alternativeName>
        <fullName evidence="7">7,8-dihydroneopterin aldolase</fullName>
    </alternativeName>
</protein>
<comment type="caution">
    <text evidence="9">The sequence shown here is derived from an EMBL/GenBank/DDBJ whole genome shotgun (WGS) entry which is preliminary data.</text>
</comment>
<dbReference type="EC" id="4.1.2.25" evidence="4"/>